<dbReference type="Proteomes" id="UP000321814">
    <property type="component" value="Unassembled WGS sequence"/>
</dbReference>
<keyword evidence="2" id="KW-1185">Reference proteome</keyword>
<dbReference type="GO" id="GO:0032259">
    <property type="term" value="P:methylation"/>
    <property type="evidence" value="ECO:0007669"/>
    <property type="project" value="UniProtKB-KW"/>
</dbReference>
<sequence>MNSVCPLCQHSQIQPFCSDKRRAYFQCQQCFLVFADRTSLLTAEQEKAQYDLHQNQLDDPGYRKFLSRLSVPLLSSLTPEQNTGLDFGCGPGPLLAQMLSEAGKQMQVWDPFYAAEPHALQRKYHFVSCTEAIEHFINPAKEWSLWLDLLLPEAVLALMTKRYTDQSSFSNWHYKNDPTHISFFHQDTFEFLAKRDNFTVNFPADDVVLFKKRNT</sequence>
<dbReference type="Pfam" id="PF13489">
    <property type="entry name" value="Methyltransf_23"/>
    <property type="match status" value="1"/>
</dbReference>
<comment type="caution">
    <text evidence="1">The sequence shown here is derived from an EMBL/GenBank/DDBJ whole genome shotgun (WGS) entry which is preliminary data.</text>
</comment>
<name>A0A5C8LXX9_9GAMM</name>
<dbReference type="OrthoDB" id="9791944at2"/>
<dbReference type="Gene3D" id="3.40.50.150">
    <property type="entry name" value="Vaccinia Virus protein VP39"/>
    <property type="match status" value="1"/>
</dbReference>
<dbReference type="InterPro" id="IPR029063">
    <property type="entry name" value="SAM-dependent_MTases_sf"/>
</dbReference>
<dbReference type="EMBL" id="VRLR01000002">
    <property type="protein sequence ID" value="TXK82136.1"/>
    <property type="molecule type" value="Genomic_DNA"/>
</dbReference>
<proteinExistence type="predicted"/>
<accession>A0A5C8LXX9</accession>
<keyword evidence="1" id="KW-0808">Transferase</keyword>
<organism evidence="1 2">
    <name type="scientific">Rheinheimera tangshanensis</name>
    <dbReference type="NCBI Taxonomy" id="400153"/>
    <lineage>
        <taxon>Bacteria</taxon>
        <taxon>Pseudomonadati</taxon>
        <taxon>Pseudomonadota</taxon>
        <taxon>Gammaproteobacteria</taxon>
        <taxon>Chromatiales</taxon>
        <taxon>Chromatiaceae</taxon>
        <taxon>Rheinheimera</taxon>
    </lineage>
</organism>
<evidence type="ECO:0000313" key="2">
    <source>
        <dbReference type="Proteomes" id="UP000321814"/>
    </source>
</evidence>
<dbReference type="AlphaFoldDB" id="A0A5C8LXX9"/>
<reference evidence="1 2" key="1">
    <citation type="submission" date="2019-08" db="EMBL/GenBank/DDBJ databases">
        <title>Draft genome analysis of Rheinheimera tangshanensis isolated from the roots of fresh rice plants (Oryza sativa).</title>
        <authorList>
            <person name="Yu Q."/>
            <person name="Qi Y."/>
            <person name="Zhang H."/>
            <person name="Pu J."/>
        </authorList>
    </citation>
    <scope>NUCLEOTIDE SEQUENCE [LARGE SCALE GENOMIC DNA]</scope>
    <source>
        <strain evidence="1 2">JA3-B52</strain>
    </source>
</reference>
<keyword evidence="1" id="KW-0489">Methyltransferase</keyword>
<dbReference type="SUPFAM" id="SSF53335">
    <property type="entry name" value="S-adenosyl-L-methionine-dependent methyltransferases"/>
    <property type="match status" value="1"/>
</dbReference>
<dbReference type="GO" id="GO:0008168">
    <property type="term" value="F:methyltransferase activity"/>
    <property type="evidence" value="ECO:0007669"/>
    <property type="project" value="UniProtKB-KW"/>
</dbReference>
<evidence type="ECO:0000313" key="1">
    <source>
        <dbReference type="EMBL" id="TXK82136.1"/>
    </source>
</evidence>
<protein>
    <submittedName>
        <fullName evidence="1">Class I SAM-dependent methyltransferase</fullName>
    </submittedName>
</protein>
<gene>
    <name evidence="1" type="ORF">FU839_04405</name>
</gene>